<reference evidence="3" key="1">
    <citation type="submission" date="2022-10" db="EMBL/GenBank/DDBJ databases">
        <authorList>
            <person name="Chen Y."/>
            <person name="Dougan E. K."/>
            <person name="Chan C."/>
            <person name="Rhodes N."/>
            <person name="Thang M."/>
        </authorList>
    </citation>
    <scope>NUCLEOTIDE SEQUENCE</scope>
</reference>
<name>A0A9P1D0Y5_9DINO</name>
<evidence type="ECO:0000313" key="4">
    <source>
        <dbReference type="EMBL" id="CAL1154625.1"/>
    </source>
</evidence>
<keyword evidence="6" id="KW-1185">Reference proteome</keyword>
<keyword evidence="1" id="KW-0677">Repeat</keyword>
<dbReference type="InterPro" id="IPR011990">
    <property type="entry name" value="TPR-like_helical_dom_sf"/>
</dbReference>
<dbReference type="Proteomes" id="UP001152797">
    <property type="component" value="Unassembled WGS sequence"/>
</dbReference>
<dbReference type="EMBL" id="CAMXCT010002902">
    <property type="protein sequence ID" value="CAI4001250.1"/>
    <property type="molecule type" value="Genomic_DNA"/>
</dbReference>
<evidence type="ECO:0000256" key="1">
    <source>
        <dbReference type="ARBA" id="ARBA00022737"/>
    </source>
</evidence>
<gene>
    <name evidence="3" type="ORF">C1SCF055_LOCUS27307</name>
</gene>
<dbReference type="PROSITE" id="PS51375">
    <property type="entry name" value="PPR"/>
    <property type="match status" value="1"/>
</dbReference>
<reference evidence="4" key="2">
    <citation type="submission" date="2024-04" db="EMBL/GenBank/DDBJ databases">
        <authorList>
            <person name="Chen Y."/>
            <person name="Shah S."/>
            <person name="Dougan E. K."/>
            <person name="Thang M."/>
            <person name="Chan C."/>
        </authorList>
    </citation>
    <scope>NUCLEOTIDE SEQUENCE [LARGE SCALE GENOMIC DNA]</scope>
</reference>
<organism evidence="3">
    <name type="scientific">Cladocopium goreaui</name>
    <dbReference type="NCBI Taxonomy" id="2562237"/>
    <lineage>
        <taxon>Eukaryota</taxon>
        <taxon>Sar</taxon>
        <taxon>Alveolata</taxon>
        <taxon>Dinophyceae</taxon>
        <taxon>Suessiales</taxon>
        <taxon>Symbiodiniaceae</taxon>
        <taxon>Cladocopium</taxon>
    </lineage>
</organism>
<dbReference type="PANTHER" id="PTHR47447">
    <property type="entry name" value="OS03G0856100 PROTEIN"/>
    <property type="match status" value="1"/>
</dbReference>
<comment type="caution">
    <text evidence="3">The sequence shown here is derived from an EMBL/GenBank/DDBJ whole genome shotgun (WGS) entry which is preliminary data.</text>
</comment>
<evidence type="ECO:0000313" key="5">
    <source>
        <dbReference type="EMBL" id="CAL4788562.1"/>
    </source>
</evidence>
<dbReference type="EMBL" id="CAMXCT030002902">
    <property type="protein sequence ID" value="CAL4788562.1"/>
    <property type="molecule type" value="Genomic_DNA"/>
</dbReference>
<evidence type="ECO:0000313" key="6">
    <source>
        <dbReference type="Proteomes" id="UP001152797"/>
    </source>
</evidence>
<evidence type="ECO:0000256" key="2">
    <source>
        <dbReference type="PROSITE-ProRule" id="PRU00708"/>
    </source>
</evidence>
<protein>
    <submittedName>
        <fullName evidence="5">Pentatricopeptide repeat-containing protein MRL1, chloroplastic</fullName>
    </submittedName>
</protein>
<dbReference type="PANTHER" id="PTHR47447:SF17">
    <property type="entry name" value="OS12G0638900 PROTEIN"/>
    <property type="match status" value="1"/>
</dbReference>
<feature type="repeat" description="PPR" evidence="2">
    <location>
        <begin position="344"/>
        <end position="378"/>
    </location>
</feature>
<dbReference type="OrthoDB" id="185373at2759"/>
<accession>A0A9P1D0Y5</accession>
<proteinExistence type="predicted"/>
<evidence type="ECO:0000313" key="3">
    <source>
        <dbReference type="EMBL" id="CAI4001250.1"/>
    </source>
</evidence>
<dbReference type="AlphaFoldDB" id="A0A9P1D0Y5"/>
<dbReference type="Gene3D" id="1.25.40.10">
    <property type="entry name" value="Tetratricopeptide repeat domain"/>
    <property type="match status" value="3"/>
</dbReference>
<dbReference type="EMBL" id="CAMXCT020002902">
    <property type="protein sequence ID" value="CAL1154625.1"/>
    <property type="molecule type" value="Genomic_DNA"/>
</dbReference>
<sequence length="641" mass="70521">MPLQPLQGLPKSSGQGVTPPAKDLFWHLDKLLGPIQSQTSRGGLAGLKPRQLFSRLSTLKLLRRPQDFTRLLGALGKRELWEHARLALSQMEVISIQMDVIALGAAVNACAGAGQWATVAALLQHSCQSGILPDLKTFNCALRSPQAATLGHWRFTLKMLAFQRQCAVLPDVITYDLFAAAAAAAGPDKWNYVCFLLLDSLHGLVPDVLMLGTALGVFEKAQQWERALEAFRGSQLPIDRHILNAAVTACAAGLQPKLAQRIVKEMEGVSIQTDVVTFAALITAAEKGQLWQDAIALVDSSNVEGIRPDRILGGATISACEKAAQWQWALDIAKVQVVQRLKPNEIMCNAQISACAASGQLPQALNILNEMPQWNIRRSKVSFNSAAEARQKSLDWEGAVRILEIMRHDRIQPDIVTVSLVSSPLEAAGKTTFLPPLIFVVPSLGFVSSARAVPTNQQSEQMTALEILVEHDALSSSVARKFQKLEWRLLRSRLERLAQGSVSEAEKATQRLFDRHLNRYFSLGVHFTCRALNRFFPTFSGWRGSARQHTRRGTGAYWSQEASAHGLSAWAQFSVLRMNDKLTGAGATFGYGHADASILLPVMVQHDRSRHSERLALLFVLRHVQHASIDCQQVVQRAFLS</sequence>
<dbReference type="Pfam" id="PF13812">
    <property type="entry name" value="PPR_3"/>
    <property type="match status" value="2"/>
</dbReference>
<dbReference type="InterPro" id="IPR002885">
    <property type="entry name" value="PPR_rpt"/>
</dbReference>